<keyword evidence="3" id="KW-1185">Reference proteome</keyword>
<dbReference type="InterPro" id="IPR013324">
    <property type="entry name" value="RNA_pol_sigma_r3/r4-like"/>
</dbReference>
<sequence length="98" mass="11893">MYKDFLENRSVFSDRQESELVKARKQIKNILIACLLKNIKFSKREGQVYTMFYYKNLTHKEISKKLSISYQASRNYLFKANRKLHRVLKVLEENKNER</sequence>
<dbReference type="Proteomes" id="UP000728968">
    <property type="component" value="Unassembled WGS sequence"/>
</dbReference>
<feature type="domain" description="RNA polymerase sigma factor 70 region 4 type 2" evidence="1">
    <location>
        <begin position="43"/>
        <end position="84"/>
    </location>
</feature>
<dbReference type="InterPro" id="IPR013249">
    <property type="entry name" value="RNA_pol_sigma70_r4_t2"/>
</dbReference>
<protein>
    <submittedName>
        <fullName evidence="2">Sigma-70 region 4 domain-containing protein</fullName>
    </submittedName>
</protein>
<name>A0ABS2G147_FUSMR</name>
<dbReference type="Gene3D" id="1.10.10.10">
    <property type="entry name" value="Winged helix-like DNA-binding domain superfamily/Winged helix DNA-binding domain"/>
    <property type="match status" value="1"/>
</dbReference>
<dbReference type="InterPro" id="IPR036388">
    <property type="entry name" value="WH-like_DNA-bd_sf"/>
</dbReference>
<dbReference type="RefSeq" id="WP_204716089.1">
    <property type="nucleotide sequence ID" value="NZ_JACJLT010000037.1"/>
</dbReference>
<dbReference type="Pfam" id="PF08281">
    <property type="entry name" value="Sigma70_r4_2"/>
    <property type="match status" value="1"/>
</dbReference>
<evidence type="ECO:0000313" key="3">
    <source>
        <dbReference type="Proteomes" id="UP000728968"/>
    </source>
</evidence>
<proteinExistence type="predicted"/>
<organism evidence="2 3">
    <name type="scientific">Fusobacterium mortiferum</name>
    <dbReference type="NCBI Taxonomy" id="850"/>
    <lineage>
        <taxon>Bacteria</taxon>
        <taxon>Fusobacteriati</taxon>
        <taxon>Fusobacteriota</taxon>
        <taxon>Fusobacteriia</taxon>
        <taxon>Fusobacteriales</taxon>
        <taxon>Fusobacteriaceae</taxon>
        <taxon>Fusobacterium</taxon>
    </lineage>
</organism>
<accession>A0ABS2G147</accession>
<gene>
    <name evidence="2" type="ORF">H6A04_05660</name>
</gene>
<evidence type="ECO:0000313" key="2">
    <source>
        <dbReference type="EMBL" id="MBM6875139.1"/>
    </source>
</evidence>
<evidence type="ECO:0000259" key="1">
    <source>
        <dbReference type="Pfam" id="PF08281"/>
    </source>
</evidence>
<comment type="caution">
    <text evidence="2">The sequence shown here is derived from an EMBL/GenBank/DDBJ whole genome shotgun (WGS) entry which is preliminary data.</text>
</comment>
<reference evidence="2 3" key="1">
    <citation type="journal article" date="2021" name="Sci. Rep.">
        <title>The distribution of antibiotic resistance genes in chicken gut microbiota commensals.</title>
        <authorList>
            <person name="Juricova H."/>
            <person name="Matiasovicova J."/>
            <person name="Kubasova T."/>
            <person name="Cejkova D."/>
            <person name="Rychlik I."/>
        </authorList>
    </citation>
    <scope>NUCLEOTIDE SEQUENCE [LARGE SCALE GENOMIC DNA]</scope>
    <source>
        <strain evidence="2 3">An425</strain>
    </source>
</reference>
<dbReference type="SUPFAM" id="SSF88659">
    <property type="entry name" value="Sigma3 and sigma4 domains of RNA polymerase sigma factors"/>
    <property type="match status" value="1"/>
</dbReference>
<dbReference type="EMBL" id="JACJLT010000037">
    <property type="protein sequence ID" value="MBM6875139.1"/>
    <property type="molecule type" value="Genomic_DNA"/>
</dbReference>